<proteinExistence type="predicted"/>
<sequence>MALCLLGLANRRVKRCAASEKIQCMRTKIAVTILQHTGIRPSSAAYRKDFDITRHVLRWEDVTLTWDADAKKLSGVLKIHAMKGEARKVYDYTEHKNFTDVGNHRLNLGFALIAWGQLMNVFKETDIARMLEMRNFAVRDECRKWPVLCALDPLAETPMSSTVYLNMVRVLVNGIGINPIPYGPKSFRKGMADQSAAKGQEVAQIILNHKDGSKVTKKFYRSGARVVNLGAVWSGLEPIWGTSLADGMGARRAPEPCLPPPSTELYNFRKEHPEEKKLTIELKTA</sequence>
<keyword evidence="2" id="KW-1185">Reference proteome</keyword>
<evidence type="ECO:0000313" key="1">
    <source>
        <dbReference type="EMBL" id="KAJ3047325.1"/>
    </source>
</evidence>
<dbReference type="AlphaFoldDB" id="A0AAD5S5Y9"/>
<dbReference type="InterPro" id="IPR013762">
    <property type="entry name" value="Integrase-like_cat_sf"/>
</dbReference>
<dbReference type="GO" id="GO:0015074">
    <property type="term" value="P:DNA integration"/>
    <property type="evidence" value="ECO:0007669"/>
    <property type="project" value="InterPro"/>
</dbReference>
<name>A0AAD5S5Y9_9FUNG</name>
<organism evidence="1 2">
    <name type="scientific">Rhizophlyctis rosea</name>
    <dbReference type="NCBI Taxonomy" id="64517"/>
    <lineage>
        <taxon>Eukaryota</taxon>
        <taxon>Fungi</taxon>
        <taxon>Fungi incertae sedis</taxon>
        <taxon>Chytridiomycota</taxon>
        <taxon>Chytridiomycota incertae sedis</taxon>
        <taxon>Chytridiomycetes</taxon>
        <taxon>Rhizophlyctidales</taxon>
        <taxon>Rhizophlyctidaceae</taxon>
        <taxon>Rhizophlyctis</taxon>
    </lineage>
</organism>
<dbReference type="GO" id="GO:0003677">
    <property type="term" value="F:DNA binding"/>
    <property type="evidence" value="ECO:0007669"/>
    <property type="project" value="InterPro"/>
</dbReference>
<comment type="caution">
    <text evidence="1">The sequence shown here is derived from an EMBL/GenBank/DDBJ whole genome shotgun (WGS) entry which is preliminary data.</text>
</comment>
<accession>A0AAD5S5Y9</accession>
<dbReference type="GO" id="GO:0006310">
    <property type="term" value="P:DNA recombination"/>
    <property type="evidence" value="ECO:0007669"/>
    <property type="project" value="InterPro"/>
</dbReference>
<dbReference type="Gene3D" id="1.10.443.10">
    <property type="entry name" value="Intergrase catalytic core"/>
    <property type="match status" value="1"/>
</dbReference>
<dbReference type="Proteomes" id="UP001212841">
    <property type="component" value="Unassembled WGS sequence"/>
</dbReference>
<evidence type="ECO:0000313" key="2">
    <source>
        <dbReference type="Proteomes" id="UP001212841"/>
    </source>
</evidence>
<gene>
    <name evidence="1" type="ORF">HK097_011640</name>
</gene>
<reference evidence="1" key="1">
    <citation type="submission" date="2020-05" db="EMBL/GenBank/DDBJ databases">
        <title>Phylogenomic resolution of chytrid fungi.</title>
        <authorList>
            <person name="Stajich J.E."/>
            <person name="Amses K."/>
            <person name="Simmons R."/>
            <person name="Seto K."/>
            <person name="Myers J."/>
            <person name="Bonds A."/>
            <person name="Quandt C.A."/>
            <person name="Barry K."/>
            <person name="Liu P."/>
            <person name="Grigoriev I."/>
            <person name="Longcore J.E."/>
            <person name="James T.Y."/>
        </authorList>
    </citation>
    <scope>NUCLEOTIDE SEQUENCE</scope>
    <source>
        <strain evidence="1">JEL0318</strain>
    </source>
</reference>
<protein>
    <submittedName>
        <fullName evidence="1">Uncharacterized protein</fullName>
    </submittedName>
</protein>
<dbReference type="EMBL" id="JADGJD010000983">
    <property type="protein sequence ID" value="KAJ3047325.1"/>
    <property type="molecule type" value="Genomic_DNA"/>
</dbReference>